<dbReference type="InterPro" id="IPR003787">
    <property type="entry name" value="Sulphur_relay_DsrE/F-like"/>
</dbReference>
<dbReference type="KEGG" id="ehd:ERCIPSTX3056_246"/>
<sequence>MCDIAFIFTQCPHGSSAGREGLDAVLATLTLSKKIGLFFVSDGVLQLLAGQQSDCILARNYSVTFAALPLLYDITQFYVCEAALEARGILPKNQFVIKVQVLPPKDLRNILNHYNKVITF</sequence>
<gene>
    <name evidence="2" type="primary">tusC</name>
    <name evidence="2" type="ORF">ERCIPSTX3056_246</name>
</gene>
<keyword evidence="3" id="KW-1185">Reference proteome</keyword>
<dbReference type="EMBL" id="LR217725">
    <property type="protein sequence ID" value="VFP86814.1"/>
    <property type="molecule type" value="Genomic_DNA"/>
</dbReference>
<reference evidence="2 3" key="1">
    <citation type="submission" date="2019-02" db="EMBL/GenBank/DDBJ databases">
        <authorList>
            <person name="Manzano-Marin A."/>
            <person name="Manzano-Marin A."/>
        </authorList>
    </citation>
    <scope>NUCLEOTIDE SEQUENCE [LARGE SCALE GENOMIC DNA]</scope>
    <source>
        <strain evidence="2 3">ErCipseudotaxifoliae</strain>
    </source>
</reference>
<proteinExistence type="inferred from homology"/>
<protein>
    <submittedName>
        <fullName evidence="2">Protein TusC</fullName>
    </submittedName>
</protein>
<dbReference type="InterPro" id="IPR027396">
    <property type="entry name" value="DsrEFH-like"/>
</dbReference>
<accession>A0A451DJF5</accession>
<dbReference type="Proteomes" id="UP000294462">
    <property type="component" value="Chromosome"/>
</dbReference>
<evidence type="ECO:0000256" key="1">
    <source>
        <dbReference type="ARBA" id="ARBA00005996"/>
    </source>
</evidence>
<dbReference type="AlphaFoldDB" id="A0A451DJF5"/>
<organism evidence="2 3">
    <name type="scientific">Candidatus Erwinia haradaeae</name>
    <dbReference type="NCBI Taxonomy" id="1922217"/>
    <lineage>
        <taxon>Bacteria</taxon>
        <taxon>Pseudomonadati</taxon>
        <taxon>Pseudomonadota</taxon>
        <taxon>Gammaproteobacteria</taxon>
        <taxon>Enterobacterales</taxon>
        <taxon>Erwiniaceae</taxon>
        <taxon>Erwinia</taxon>
    </lineage>
</organism>
<dbReference type="NCBIfam" id="NF001238">
    <property type="entry name" value="PRK00211.1"/>
    <property type="match status" value="1"/>
</dbReference>
<name>A0A451DJF5_9GAMM</name>
<dbReference type="RefSeq" id="WP_072666155.1">
    <property type="nucleotide sequence ID" value="NZ_LR217725.1"/>
</dbReference>
<dbReference type="PANTHER" id="PTHR38780:SF1">
    <property type="entry name" value="PROTEIN TUSC"/>
    <property type="match status" value="1"/>
</dbReference>
<dbReference type="SUPFAM" id="SSF75169">
    <property type="entry name" value="DsrEFH-like"/>
    <property type="match status" value="1"/>
</dbReference>
<dbReference type="NCBIfam" id="TIGR03010">
    <property type="entry name" value="sulf_tusC_dsrF"/>
    <property type="match status" value="1"/>
</dbReference>
<evidence type="ECO:0000313" key="3">
    <source>
        <dbReference type="Proteomes" id="UP000294462"/>
    </source>
</evidence>
<evidence type="ECO:0000313" key="2">
    <source>
        <dbReference type="EMBL" id="VFP86814.1"/>
    </source>
</evidence>
<dbReference type="InterPro" id="IPR017462">
    <property type="entry name" value="Sulphur_relay_TusC/DsrF"/>
</dbReference>
<dbReference type="PANTHER" id="PTHR38780">
    <property type="entry name" value="PROTEIN TUSC"/>
    <property type="match status" value="1"/>
</dbReference>
<comment type="similarity">
    <text evidence="1">Belongs to the DsrF/TusC family.</text>
</comment>
<dbReference type="Gene3D" id="3.40.1260.10">
    <property type="entry name" value="DsrEFH-like"/>
    <property type="match status" value="1"/>
</dbReference>
<dbReference type="OrthoDB" id="9789418at2"/>
<dbReference type="Pfam" id="PF02635">
    <property type="entry name" value="DsrE"/>
    <property type="match status" value="1"/>
</dbReference>